<comment type="caution">
    <text evidence="2">The sequence shown here is derived from an EMBL/GenBank/DDBJ whole genome shotgun (WGS) entry which is preliminary data.</text>
</comment>
<dbReference type="RefSeq" id="WP_180280412.1">
    <property type="nucleotide sequence ID" value="NZ_JABFDB010000001.1"/>
</dbReference>
<keyword evidence="2" id="KW-0808">Transferase</keyword>
<dbReference type="PANTHER" id="PTHR43591:SF24">
    <property type="entry name" value="2-METHOXY-6-POLYPRENYL-1,4-BENZOQUINOL METHYLASE, MITOCHONDRIAL"/>
    <property type="match status" value="1"/>
</dbReference>
<dbReference type="CDD" id="cd02440">
    <property type="entry name" value="AdoMet_MTases"/>
    <property type="match status" value="1"/>
</dbReference>
<dbReference type="PANTHER" id="PTHR43591">
    <property type="entry name" value="METHYLTRANSFERASE"/>
    <property type="match status" value="1"/>
</dbReference>
<gene>
    <name evidence="2" type="ORF">HND93_03125</name>
</gene>
<proteinExistence type="predicted"/>
<evidence type="ECO:0000259" key="1">
    <source>
        <dbReference type="Pfam" id="PF08241"/>
    </source>
</evidence>
<keyword evidence="3" id="KW-1185">Reference proteome</keyword>
<dbReference type="GO" id="GO:0032259">
    <property type="term" value="P:methylation"/>
    <property type="evidence" value="ECO:0007669"/>
    <property type="project" value="UniProtKB-KW"/>
</dbReference>
<name>A0ABX2T3H6_9PROT</name>
<accession>A0ABX2T3H6</accession>
<dbReference type="InterPro" id="IPR013216">
    <property type="entry name" value="Methyltransf_11"/>
</dbReference>
<feature type="domain" description="Methyltransferase type 11" evidence="1">
    <location>
        <begin position="129"/>
        <end position="176"/>
    </location>
</feature>
<dbReference type="Gene3D" id="3.40.50.150">
    <property type="entry name" value="Vaccinia Virus protein VP39"/>
    <property type="match status" value="1"/>
</dbReference>
<keyword evidence="2" id="KW-0489">Methyltransferase</keyword>
<evidence type="ECO:0000313" key="3">
    <source>
        <dbReference type="Proteomes" id="UP000584642"/>
    </source>
</evidence>
<sequence length="258" mass="29213">MLHGLSRLLSDITGRGLDEAAVYRRPGLYTAPRALVPARGMLHCPVCGRRASRFLPFGLGGRPNARCPDCGSLERHRFLWLFLDDRTPLLRRRLRLLHTAPEPCLEAPLRARYGRGYVTVDRFNPHADVQADLTDLPFPDASFDAVLSSHVLEHVPDDRAALRELARVLKPGGVAVLLFPYDPRGTTREDPAMDTPAKRLAAYGHPYHYRIYGTDTPVRLAAAGLESVTVDSRRLLSPHRRRRHRVNRNHLFLCRRRS</sequence>
<dbReference type="Pfam" id="PF08241">
    <property type="entry name" value="Methyltransf_11"/>
    <property type="match status" value="1"/>
</dbReference>
<reference evidence="2 3" key="1">
    <citation type="submission" date="2020-05" db="EMBL/GenBank/DDBJ databases">
        <title>Azospirillum oleiclasticum sp. nov, a nitrogen-fixing and heavy crude oil-emulsifying bacterium isolated from the crude oil of Yumen Oilfield.</title>
        <authorList>
            <person name="Wu D."/>
            <person name="Cai M."/>
            <person name="Zhang X."/>
        </authorList>
    </citation>
    <scope>NUCLEOTIDE SEQUENCE [LARGE SCALE GENOMIC DNA]</scope>
    <source>
        <strain evidence="2 3">ROY-1-1-2</strain>
    </source>
</reference>
<protein>
    <submittedName>
        <fullName evidence="2">Methyltransferase domain-containing protein</fullName>
    </submittedName>
</protein>
<organism evidence="2 3">
    <name type="scientific">Azospirillum oleiclasticum</name>
    <dbReference type="NCBI Taxonomy" id="2735135"/>
    <lineage>
        <taxon>Bacteria</taxon>
        <taxon>Pseudomonadati</taxon>
        <taxon>Pseudomonadota</taxon>
        <taxon>Alphaproteobacteria</taxon>
        <taxon>Rhodospirillales</taxon>
        <taxon>Azospirillaceae</taxon>
        <taxon>Azospirillum</taxon>
    </lineage>
</organism>
<evidence type="ECO:0000313" key="2">
    <source>
        <dbReference type="EMBL" id="NYZ18691.1"/>
    </source>
</evidence>
<dbReference type="GO" id="GO:0008168">
    <property type="term" value="F:methyltransferase activity"/>
    <property type="evidence" value="ECO:0007669"/>
    <property type="project" value="UniProtKB-KW"/>
</dbReference>
<dbReference type="InterPro" id="IPR029063">
    <property type="entry name" value="SAM-dependent_MTases_sf"/>
</dbReference>
<dbReference type="EMBL" id="JABFDB010000001">
    <property type="protein sequence ID" value="NYZ18691.1"/>
    <property type="molecule type" value="Genomic_DNA"/>
</dbReference>
<dbReference type="Proteomes" id="UP000584642">
    <property type="component" value="Unassembled WGS sequence"/>
</dbReference>
<dbReference type="SUPFAM" id="SSF53335">
    <property type="entry name" value="S-adenosyl-L-methionine-dependent methyltransferases"/>
    <property type="match status" value="1"/>
</dbReference>